<proteinExistence type="predicted"/>
<accession>A0A8T2M5E3</accession>
<reference evidence="4 5" key="1">
    <citation type="submission" date="2021-07" db="EMBL/GenBank/DDBJ databases">
        <authorList>
            <person name="Imarazene B."/>
            <person name="Zahm M."/>
            <person name="Klopp C."/>
            <person name="Cabau C."/>
            <person name="Beille S."/>
            <person name="Jouanno E."/>
            <person name="Castinel A."/>
            <person name="Lluch J."/>
            <person name="Gil L."/>
            <person name="Kuchtly C."/>
            <person name="Lopez Roques C."/>
            <person name="Donnadieu C."/>
            <person name="Parrinello H."/>
            <person name="Journot L."/>
            <person name="Du K."/>
            <person name="Schartl M."/>
            <person name="Retaux S."/>
            <person name="Guiguen Y."/>
        </authorList>
    </citation>
    <scope>NUCLEOTIDE SEQUENCE [LARGE SCALE GENOMIC DNA]</scope>
    <source>
        <strain evidence="4">Pach_M1</strain>
        <tissue evidence="4">Testis</tissue>
    </source>
</reference>
<protein>
    <submittedName>
        <fullName evidence="4">C-C motif chemokine 24-like</fullName>
    </submittedName>
</protein>
<name>A0A8T2M5E3_ASTMX</name>
<gene>
    <name evidence="4" type="ORF">AMEX_G6776</name>
</gene>
<dbReference type="AlphaFoldDB" id="A0A8T2M5E3"/>
<keyword evidence="1" id="KW-0202">Cytokine</keyword>
<dbReference type="Pfam" id="PF00048">
    <property type="entry name" value="IL8"/>
    <property type="match status" value="1"/>
</dbReference>
<dbReference type="InterPro" id="IPR036048">
    <property type="entry name" value="Interleukin_8-like_sf"/>
</dbReference>
<evidence type="ECO:0000256" key="1">
    <source>
        <dbReference type="ARBA" id="ARBA00022514"/>
    </source>
</evidence>
<dbReference type="GO" id="GO:0005615">
    <property type="term" value="C:extracellular space"/>
    <property type="evidence" value="ECO:0007669"/>
    <property type="project" value="UniProtKB-KW"/>
</dbReference>
<organism evidence="4 5">
    <name type="scientific">Astyanax mexicanus</name>
    <name type="common">Blind cave fish</name>
    <name type="synonym">Astyanax fasciatus mexicanus</name>
    <dbReference type="NCBI Taxonomy" id="7994"/>
    <lineage>
        <taxon>Eukaryota</taxon>
        <taxon>Metazoa</taxon>
        <taxon>Chordata</taxon>
        <taxon>Craniata</taxon>
        <taxon>Vertebrata</taxon>
        <taxon>Euteleostomi</taxon>
        <taxon>Actinopterygii</taxon>
        <taxon>Neopterygii</taxon>
        <taxon>Teleostei</taxon>
        <taxon>Ostariophysi</taxon>
        <taxon>Characiformes</taxon>
        <taxon>Characoidei</taxon>
        <taxon>Acestrorhamphidae</taxon>
        <taxon>Acestrorhamphinae</taxon>
        <taxon>Astyanax</taxon>
    </lineage>
</organism>
<dbReference type="Proteomes" id="UP000752171">
    <property type="component" value="Unassembled WGS sequence"/>
</dbReference>
<evidence type="ECO:0000256" key="2">
    <source>
        <dbReference type="SAM" id="SignalP"/>
    </source>
</evidence>
<dbReference type="Gene3D" id="2.40.50.40">
    <property type="match status" value="1"/>
</dbReference>
<dbReference type="InterPro" id="IPR001811">
    <property type="entry name" value="Chemokine_IL8-like_dom"/>
</dbReference>
<comment type="caution">
    <text evidence="4">The sequence shown here is derived from an EMBL/GenBank/DDBJ whole genome shotgun (WGS) entry which is preliminary data.</text>
</comment>
<feature type="signal peptide" evidence="2">
    <location>
        <begin position="1"/>
        <end position="27"/>
    </location>
</feature>
<dbReference type="SUPFAM" id="SSF54117">
    <property type="entry name" value="Interleukin 8-like chemokines"/>
    <property type="match status" value="1"/>
</dbReference>
<feature type="domain" description="Chemokine interleukin-8-like" evidence="3">
    <location>
        <begin position="29"/>
        <end position="86"/>
    </location>
</feature>
<dbReference type="GO" id="GO:0006955">
    <property type="term" value="P:immune response"/>
    <property type="evidence" value="ECO:0007669"/>
    <property type="project" value="InterPro"/>
</dbReference>
<dbReference type="EMBL" id="JAICCE010000004">
    <property type="protein sequence ID" value="KAG9278850.1"/>
    <property type="molecule type" value="Genomic_DNA"/>
</dbReference>
<keyword evidence="2" id="KW-0732">Signal</keyword>
<sequence length="98" mass="10824">MQISAAVMRSLAIAAISALTIRTPTGAEPVRCCVAVSRARVEVPILDFKLQRKNPPCVKAIIFVTAKRQYCIDPRQSWAQEKIKELVLSKKTTTVTPT</sequence>
<evidence type="ECO:0000313" key="5">
    <source>
        <dbReference type="Proteomes" id="UP000752171"/>
    </source>
</evidence>
<feature type="chain" id="PRO_5035904979" evidence="2">
    <location>
        <begin position="28"/>
        <end position="98"/>
    </location>
</feature>
<dbReference type="SMART" id="SM00199">
    <property type="entry name" value="SCY"/>
    <property type="match status" value="1"/>
</dbReference>
<dbReference type="GO" id="GO:0008009">
    <property type="term" value="F:chemokine activity"/>
    <property type="evidence" value="ECO:0007669"/>
    <property type="project" value="InterPro"/>
</dbReference>
<evidence type="ECO:0000313" key="4">
    <source>
        <dbReference type="EMBL" id="KAG9278850.1"/>
    </source>
</evidence>
<evidence type="ECO:0000259" key="3">
    <source>
        <dbReference type="SMART" id="SM00199"/>
    </source>
</evidence>